<dbReference type="InterPro" id="IPR055217">
    <property type="entry name" value="TPR_EMC2"/>
</dbReference>
<comment type="similarity">
    <text evidence="3">Belongs to the EMC2 family.</text>
</comment>
<keyword evidence="6" id="KW-1185">Reference proteome</keyword>
<dbReference type="SUPFAM" id="SSF48452">
    <property type="entry name" value="TPR-like"/>
    <property type="match status" value="1"/>
</dbReference>
<keyword evidence="1" id="KW-0677">Repeat</keyword>
<evidence type="ECO:0000313" key="5">
    <source>
        <dbReference type="EMBL" id="KAK2078564.1"/>
    </source>
</evidence>
<evidence type="ECO:0000259" key="4">
    <source>
        <dbReference type="Pfam" id="PF22890"/>
    </source>
</evidence>
<dbReference type="GO" id="GO:0072546">
    <property type="term" value="C:EMC complex"/>
    <property type="evidence" value="ECO:0007669"/>
    <property type="project" value="UniProtKB-UniRule"/>
</dbReference>
<dbReference type="InterPro" id="IPR039856">
    <property type="entry name" value="EMC2-like"/>
</dbReference>
<accession>A0AAD9IJY4</accession>
<evidence type="ECO:0000256" key="3">
    <source>
        <dbReference type="RuleBase" id="RU367091"/>
    </source>
</evidence>
<comment type="function">
    <text evidence="3">Part of the endoplasmic reticulum membrane protein complex (EMC) that enables the energy-independent insertion into endoplasmic reticulum membranes of newly synthesized membrane proteins.</text>
</comment>
<keyword evidence="3" id="KW-0256">Endoplasmic reticulum</keyword>
<organism evidence="5 6">
    <name type="scientific">Prototheca wickerhamii</name>
    <dbReference type="NCBI Taxonomy" id="3111"/>
    <lineage>
        <taxon>Eukaryota</taxon>
        <taxon>Viridiplantae</taxon>
        <taxon>Chlorophyta</taxon>
        <taxon>core chlorophytes</taxon>
        <taxon>Trebouxiophyceae</taxon>
        <taxon>Chlorellales</taxon>
        <taxon>Chlorellaceae</taxon>
        <taxon>Prototheca</taxon>
    </lineage>
</organism>
<sequence length="290" mass="31006">MGDSPSTSLDHARDTRTHDPEAVARYGSVLLQKYWKKLSQVELWLVHEQVAIAALELHDEKLATALVRNVHTRFPKGSRASRLAGMLGEASGRLSQAESLYSRELDVAPDSQPILKRKVAMLKEGGDTLGALGLLRSYLATNQMDWQAWEESAELYLQLQLYQQAAFCLEEVLLHQPTSMGTHLVLADTLCTLGGAANLAAARQHYSAVVELSGGNNVRALYGLTYTAAKLGAEKKGAKLAGGPALAAAAAETLTDIYNESAPPAQQKMLSAMLKAQGVLGGAAASPSKN</sequence>
<dbReference type="InterPro" id="IPR011990">
    <property type="entry name" value="TPR-like_helical_dom_sf"/>
</dbReference>
<dbReference type="EMBL" id="JASFZW010000004">
    <property type="protein sequence ID" value="KAK2078564.1"/>
    <property type="molecule type" value="Genomic_DNA"/>
</dbReference>
<evidence type="ECO:0000256" key="1">
    <source>
        <dbReference type="ARBA" id="ARBA00022737"/>
    </source>
</evidence>
<dbReference type="Proteomes" id="UP001255856">
    <property type="component" value="Unassembled WGS sequence"/>
</dbReference>
<dbReference type="Gene3D" id="1.25.40.10">
    <property type="entry name" value="Tetratricopeptide repeat domain"/>
    <property type="match status" value="1"/>
</dbReference>
<comment type="caution">
    <text evidence="5">The sequence shown here is derived from an EMBL/GenBank/DDBJ whole genome shotgun (WGS) entry which is preliminary data.</text>
</comment>
<reference evidence="5" key="1">
    <citation type="submission" date="2021-01" db="EMBL/GenBank/DDBJ databases">
        <authorList>
            <person name="Eckstrom K.M.E."/>
        </authorList>
    </citation>
    <scope>NUCLEOTIDE SEQUENCE</scope>
    <source>
        <strain evidence="5">UVCC 0001</strain>
    </source>
</reference>
<feature type="domain" description="EMC2 TPR-like" evidence="4">
    <location>
        <begin position="78"/>
        <end position="188"/>
    </location>
</feature>
<gene>
    <name evidence="5" type="ORF">QBZ16_003404</name>
</gene>
<protein>
    <recommendedName>
        <fullName evidence="3">ER membrane protein complex subunit 2</fullName>
    </recommendedName>
</protein>
<evidence type="ECO:0000256" key="2">
    <source>
        <dbReference type="ARBA" id="ARBA00022803"/>
    </source>
</evidence>
<name>A0AAD9IJY4_PROWI</name>
<proteinExistence type="inferred from homology"/>
<evidence type="ECO:0000313" key="6">
    <source>
        <dbReference type="Proteomes" id="UP001255856"/>
    </source>
</evidence>
<dbReference type="Pfam" id="PF22890">
    <property type="entry name" value="TPR_EMC2"/>
    <property type="match status" value="1"/>
</dbReference>
<keyword evidence="2" id="KW-0802">TPR repeat</keyword>
<comment type="subcellular location">
    <subcellularLocation>
        <location evidence="3">Endoplasmic reticulum membrane</location>
        <topology evidence="3">Peripheral membrane protein</topology>
        <orientation evidence="3">Cytoplasmic side</orientation>
    </subcellularLocation>
</comment>
<dbReference type="AlphaFoldDB" id="A0AAD9IJY4"/>
<keyword evidence="3" id="KW-0472">Membrane</keyword>
<dbReference type="PANTHER" id="PTHR12760">
    <property type="entry name" value="TETRATRICOPEPTIDE REPEAT PROTEIN"/>
    <property type="match status" value="1"/>
</dbReference>
<comment type="subunit">
    <text evidence="3">Component of the ER membrane protein complex (EMC).</text>
</comment>